<dbReference type="PANTHER" id="PTHR43095">
    <property type="entry name" value="SUGAR KINASE"/>
    <property type="match status" value="1"/>
</dbReference>
<accession>A0A928Q312</accession>
<dbReference type="Gene3D" id="3.30.420.40">
    <property type="match status" value="2"/>
</dbReference>
<evidence type="ECO:0000259" key="4">
    <source>
        <dbReference type="Pfam" id="PF00370"/>
    </source>
</evidence>
<evidence type="ECO:0000313" key="7">
    <source>
        <dbReference type="Proteomes" id="UP000754750"/>
    </source>
</evidence>
<comment type="similarity">
    <text evidence="1">Belongs to the FGGY kinase family.</text>
</comment>
<protein>
    <submittedName>
        <fullName evidence="6">ATPase</fullName>
    </submittedName>
</protein>
<keyword evidence="3" id="KW-0418">Kinase</keyword>
<dbReference type="InterPro" id="IPR018485">
    <property type="entry name" value="FGGY_C"/>
</dbReference>
<name>A0A928Q312_9FIRM</name>
<evidence type="ECO:0000256" key="1">
    <source>
        <dbReference type="ARBA" id="ARBA00009156"/>
    </source>
</evidence>
<sequence>MKQISCAGQSPQRWIAEGNTTLGIELGSTRMKAVLIGPDYAPLASGGFDWQNRFENGVWTYRLKDVWTGLQASFSSLSAQVRERYGIPLTTTGALGVSAMMHGYLAFDENGNQLVPFRTWRNVTTEWAASILTGELQFNIPQRWSVAHLYQAILEGEAHIDRVAFLTTLAGYVHWQLTGEKVLGVGDASGVFPIDSETGDYDEERIRRFEALASKSGFSRPLRGLFPRVLRAGEPAGALTPEGALLLDPSGRLLPGIPLCPPEGDAGTGMTATNSVAEKTGNLSAGTSIFAMIVLERPLSCVYPEIDMVATPSGRPAAMVHCNSCTSDLDAWVRVLSQALAALGVPKGKPELYDAFYNEALKGAPDCAGLLAYNYYSGEPITGMEQGRPLFVRMPDSELTFQNFARTLLYAAVATLKIGMDLLRVEQVGVTTLLGHGGLFKTKGAGQALLAAALNTPVAVMQTAGEGGAWGIALLAAYLREKGNGRTLEDFLAKQVFSSIESERVLPNPKDEAGFAAFMERYRAGLPIERAAVQNLKK</sequence>
<dbReference type="AlphaFoldDB" id="A0A928Q312"/>
<organism evidence="6 7">
    <name type="scientific">Faecalispora sporosphaeroides</name>
    <dbReference type="NCBI Taxonomy" id="1549"/>
    <lineage>
        <taxon>Bacteria</taxon>
        <taxon>Bacillati</taxon>
        <taxon>Bacillota</taxon>
        <taxon>Clostridia</taxon>
        <taxon>Eubacteriales</taxon>
        <taxon>Oscillospiraceae</taxon>
        <taxon>Faecalispora</taxon>
    </lineage>
</organism>
<feature type="domain" description="Carbohydrate kinase FGGY N-terminal" evidence="4">
    <location>
        <begin position="21"/>
        <end position="245"/>
    </location>
</feature>
<reference evidence="6" key="1">
    <citation type="submission" date="2019-04" db="EMBL/GenBank/DDBJ databases">
        <title>Evolution of Biomass-Degrading Anaerobic Consortia Revealed by Metagenomics.</title>
        <authorList>
            <person name="Peng X."/>
        </authorList>
    </citation>
    <scope>NUCLEOTIDE SEQUENCE</scope>
    <source>
        <strain evidence="6">SIG551</strain>
    </source>
</reference>
<gene>
    <name evidence="6" type="ORF">E7512_08050</name>
</gene>
<dbReference type="SUPFAM" id="SSF53067">
    <property type="entry name" value="Actin-like ATPase domain"/>
    <property type="match status" value="2"/>
</dbReference>
<proteinExistence type="inferred from homology"/>
<evidence type="ECO:0000256" key="3">
    <source>
        <dbReference type="ARBA" id="ARBA00022777"/>
    </source>
</evidence>
<dbReference type="RefSeq" id="WP_326840389.1">
    <property type="nucleotide sequence ID" value="NZ_SVNY01000003.1"/>
</dbReference>
<dbReference type="InterPro" id="IPR043129">
    <property type="entry name" value="ATPase_NBD"/>
</dbReference>
<dbReference type="PANTHER" id="PTHR43095:SF5">
    <property type="entry name" value="XYLULOSE KINASE"/>
    <property type="match status" value="1"/>
</dbReference>
<dbReference type="Pfam" id="PF00370">
    <property type="entry name" value="FGGY_N"/>
    <property type="match status" value="1"/>
</dbReference>
<dbReference type="Pfam" id="PF02782">
    <property type="entry name" value="FGGY_C"/>
    <property type="match status" value="1"/>
</dbReference>
<evidence type="ECO:0000256" key="2">
    <source>
        <dbReference type="ARBA" id="ARBA00022679"/>
    </source>
</evidence>
<evidence type="ECO:0000313" key="6">
    <source>
        <dbReference type="EMBL" id="MBE6833518.1"/>
    </source>
</evidence>
<dbReference type="InterPro" id="IPR050406">
    <property type="entry name" value="FGGY_Carb_Kinase"/>
</dbReference>
<dbReference type="InterPro" id="IPR018484">
    <property type="entry name" value="FGGY_N"/>
</dbReference>
<dbReference type="Proteomes" id="UP000754750">
    <property type="component" value="Unassembled WGS sequence"/>
</dbReference>
<evidence type="ECO:0000259" key="5">
    <source>
        <dbReference type="Pfam" id="PF02782"/>
    </source>
</evidence>
<feature type="domain" description="Carbohydrate kinase FGGY C-terminal" evidence="5">
    <location>
        <begin position="282"/>
        <end position="478"/>
    </location>
</feature>
<dbReference type="EMBL" id="SVNY01000003">
    <property type="protein sequence ID" value="MBE6833518.1"/>
    <property type="molecule type" value="Genomic_DNA"/>
</dbReference>
<dbReference type="GO" id="GO:0005975">
    <property type="term" value="P:carbohydrate metabolic process"/>
    <property type="evidence" value="ECO:0007669"/>
    <property type="project" value="InterPro"/>
</dbReference>
<dbReference type="GO" id="GO:0016301">
    <property type="term" value="F:kinase activity"/>
    <property type="evidence" value="ECO:0007669"/>
    <property type="project" value="UniProtKB-KW"/>
</dbReference>
<comment type="caution">
    <text evidence="6">The sequence shown here is derived from an EMBL/GenBank/DDBJ whole genome shotgun (WGS) entry which is preliminary data.</text>
</comment>
<keyword evidence="2" id="KW-0808">Transferase</keyword>
<dbReference type="CDD" id="cd07809">
    <property type="entry name" value="ASKHA_NBD_FGGY_BaXK-like"/>
    <property type="match status" value="1"/>
</dbReference>